<reference evidence="2 4" key="2">
    <citation type="submission" date="2018-06" db="EMBL/GenBank/DDBJ databases">
        <authorList>
            <consortium name="Pathogen Informatics"/>
            <person name="Doyle S."/>
        </authorList>
    </citation>
    <scope>NUCLEOTIDE SEQUENCE [LARGE SCALE GENOMIC DNA]</scope>
    <source>
        <strain evidence="2 4">NCTC10338</strain>
    </source>
</reference>
<organism evidence="1 3">
    <name type="scientific">Lysinibacillus sphaericus</name>
    <name type="common">Bacillus sphaericus</name>
    <dbReference type="NCBI Taxonomy" id="1421"/>
    <lineage>
        <taxon>Bacteria</taxon>
        <taxon>Bacillati</taxon>
        <taxon>Bacillota</taxon>
        <taxon>Bacilli</taxon>
        <taxon>Bacillales</taxon>
        <taxon>Bacillaceae</taxon>
        <taxon>Lysinibacillus</taxon>
    </lineage>
</organism>
<protein>
    <submittedName>
        <fullName evidence="1">Uncharacterized protein</fullName>
    </submittedName>
</protein>
<evidence type="ECO:0000313" key="1">
    <source>
        <dbReference type="EMBL" id="AVK95621.1"/>
    </source>
</evidence>
<dbReference type="Proteomes" id="UP000238825">
    <property type="component" value="Chromosome"/>
</dbReference>
<proteinExistence type="predicted"/>
<evidence type="ECO:0000313" key="3">
    <source>
        <dbReference type="Proteomes" id="UP000238825"/>
    </source>
</evidence>
<sequence length="99" mass="11989">MKIVLNHQIQLQDYRKGYVDIYKDFESDVIPRKGDFIADTCFKDPYQYEVIEVIISYQENECNVSLKPIKVEHNDKDFLLRYVEMSELHNWYCPSKKYL</sequence>
<dbReference type="Proteomes" id="UP000255295">
    <property type="component" value="Unassembled WGS sequence"/>
</dbReference>
<dbReference type="EMBL" id="CP019980">
    <property type="protein sequence ID" value="AVK95621.1"/>
    <property type="molecule type" value="Genomic_DNA"/>
</dbReference>
<dbReference type="AlphaFoldDB" id="A0A2S0JX08"/>
<dbReference type="GeneID" id="48275486"/>
<evidence type="ECO:0000313" key="4">
    <source>
        <dbReference type="Proteomes" id="UP000255295"/>
    </source>
</evidence>
<dbReference type="EMBL" id="UFSZ01000001">
    <property type="protein sequence ID" value="SUV18664.1"/>
    <property type="molecule type" value="Genomic_DNA"/>
</dbReference>
<accession>A0A2S0JX08</accession>
<dbReference type="RefSeq" id="WP_024364937.1">
    <property type="nucleotide sequence ID" value="NZ_BJNS01000094.1"/>
</dbReference>
<reference evidence="1 3" key="1">
    <citation type="submission" date="2017-03" db="EMBL/GenBank/DDBJ databases">
        <title>The whole genome sequencing and assembly of Lysinibacillus sphaericus DSM 28T strain.</title>
        <authorList>
            <person name="Lee Y.-J."/>
            <person name="Yi H."/>
            <person name="Bahn Y.-S."/>
            <person name="Kim J.F."/>
            <person name="Lee D.-W."/>
        </authorList>
    </citation>
    <scope>NUCLEOTIDE SEQUENCE [LARGE SCALE GENOMIC DNA]</scope>
    <source>
        <strain evidence="1 3">DSM 28</strain>
    </source>
</reference>
<evidence type="ECO:0000313" key="2">
    <source>
        <dbReference type="EMBL" id="SUV18664.1"/>
    </source>
</evidence>
<gene>
    <name evidence="1" type="ORF">LS41612_04690</name>
    <name evidence="2" type="ORF">NCTC10338_03839</name>
</gene>
<name>A0A2S0JX08_LYSSH</name>